<feature type="region of interest" description="Disordered" evidence="1">
    <location>
        <begin position="91"/>
        <end position="113"/>
    </location>
</feature>
<reference evidence="2" key="1">
    <citation type="submission" date="2020-03" db="EMBL/GenBank/DDBJ databases">
        <authorList>
            <person name="Weist P."/>
        </authorList>
    </citation>
    <scope>NUCLEOTIDE SEQUENCE</scope>
</reference>
<feature type="region of interest" description="Disordered" evidence="1">
    <location>
        <begin position="35"/>
        <end position="58"/>
    </location>
</feature>
<keyword evidence="3" id="KW-1185">Reference proteome</keyword>
<name>A0A9N7UG29_PLEPL</name>
<protein>
    <submittedName>
        <fullName evidence="2">Uncharacterized protein</fullName>
    </submittedName>
</protein>
<dbReference type="Proteomes" id="UP001153269">
    <property type="component" value="Unassembled WGS sequence"/>
</dbReference>
<proteinExistence type="predicted"/>
<dbReference type="EMBL" id="CADEAL010001206">
    <property type="protein sequence ID" value="CAB1430135.1"/>
    <property type="molecule type" value="Genomic_DNA"/>
</dbReference>
<feature type="compositionally biased region" description="Acidic residues" evidence="1">
    <location>
        <begin position="44"/>
        <end position="58"/>
    </location>
</feature>
<evidence type="ECO:0000313" key="2">
    <source>
        <dbReference type="EMBL" id="CAB1430135.1"/>
    </source>
</evidence>
<feature type="compositionally biased region" description="Polar residues" evidence="1">
    <location>
        <begin position="101"/>
        <end position="113"/>
    </location>
</feature>
<sequence length="113" mass="12056">MTQGPVRSVRPGRGVQEEGRNTAFTLLPCCSASRSVQTWPGSGEVEEQRDEGEEEVEEERGDVRVFLLLLAGVWETAAAAVRGISVCRLSRDPATADTKSHPCSATSTGGPAR</sequence>
<accession>A0A9N7UG29</accession>
<evidence type="ECO:0000313" key="3">
    <source>
        <dbReference type="Proteomes" id="UP001153269"/>
    </source>
</evidence>
<evidence type="ECO:0000256" key="1">
    <source>
        <dbReference type="SAM" id="MobiDB-lite"/>
    </source>
</evidence>
<comment type="caution">
    <text evidence="2">The sequence shown here is derived from an EMBL/GenBank/DDBJ whole genome shotgun (WGS) entry which is preliminary data.</text>
</comment>
<gene>
    <name evidence="2" type="ORF">PLEPLA_LOCUS18117</name>
</gene>
<dbReference type="AlphaFoldDB" id="A0A9N7UG29"/>
<organism evidence="2 3">
    <name type="scientific">Pleuronectes platessa</name>
    <name type="common">European plaice</name>
    <dbReference type="NCBI Taxonomy" id="8262"/>
    <lineage>
        <taxon>Eukaryota</taxon>
        <taxon>Metazoa</taxon>
        <taxon>Chordata</taxon>
        <taxon>Craniata</taxon>
        <taxon>Vertebrata</taxon>
        <taxon>Euteleostomi</taxon>
        <taxon>Actinopterygii</taxon>
        <taxon>Neopterygii</taxon>
        <taxon>Teleostei</taxon>
        <taxon>Neoteleostei</taxon>
        <taxon>Acanthomorphata</taxon>
        <taxon>Carangaria</taxon>
        <taxon>Pleuronectiformes</taxon>
        <taxon>Pleuronectoidei</taxon>
        <taxon>Pleuronectidae</taxon>
        <taxon>Pleuronectes</taxon>
    </lineage>
</organism>
<feature type="region of interest" description="Disordered" evidence="1">
    <location>
        <begin position="1"/>
        <end position="20"/>
    </location>
</feature>